<evidence type="ECO:0000256" key="6">
    <source>
        <dbReference type="ARBA" id="ARBA00023136"/>
    </source>
</evidence>
<feature type="transmembrane region" description="Helical" evidence="8">
    <location>
        <begin position="241"/>
        <end position="260"/>
    </location>
</feature>
<evidence type="ECO:0000256" key="2">
    <source>
        <dbReference type="ARBA" id="ARBA00022448"/>
    </source>
</evidence>
<dbReference type="GeneID" id="42005648"/>
<dbReference type="Proteomes" id="UP000319731">
    <property type="component" value="Unassembled WGS sequence"/>
</dbReference>
<evidence type="ECO:0000259" key="9">
    <source>
        <dbReference type="PROSITE" id="PS50850"/>
    </source>
</evidence>
<comment type="subcellular location">
    <subcellularLocation>
        <location evidence="1">Cell membrane</location>
        <topology evidence="1">Multi-pass membrane protein</topology>
    </subcellularLocation>
</comment>
<protein>
    <recommendedName>
        <fullName evidence="9">Major facilitator superfamily (MFS) profile domain-containing protein</fullName>
    </recommendedName>
</protein>
<dbReference type="GO" id="GO:0022857">
    <property type="term" value="F:transmembrane transporter activity"/>
    <property type="evidence" value="ECO:0007669"/>
    <property type="project" value="InterPro"/>
</dbReference>
<evidence type="ECO:0000256" key="7">
    <source>
        <dbReference type="SAM" id="MobiDB-lite"/>
    </source>
</evidence>
<keyword evidence="3" id="KW-1003">Cell membrane</keyword>
<keyword evidence="5 8" id="KW-1133">Transmembrane helix</keyword>
<accession>A0A507BZ64</accession>
<organism evidence="10 11">
    <name type="scientific">Synchytrium microbalum</name>
    <dbReference type="NCBI Taxonomy" id="1806994"/>
    <lineage>
        <taxon>Eukaryota</taxon>
        <taxon>Fungi</taxon>
        <taxon>Fungi incertae sedis</taxon>
        <taxon>Chytridiomycota</taxon>
        <taxon>Chytridiomycota incertae sedis</taxon>
        <taxon>Chytridiomycetes</taxon>
        <taxon>Synchytriales</taxon>
        <taxon>Synchytriaceae</taxon>
        <taxon>Synchytrium</taxon>
    </lineage>
</organism>
<comment type="caution">
    <text evidence="10">The sequence shown here is derived from an EMBL/GenBank/DDBJ whole genome shotgun (WGS) entry which is preliminary data.</text>
</comment>
<feature type="transmembrane region" description="Helical" evidence="8">
    <location>
        <begin position="515"/>
        <end position="535"/>
    </location>
</feature>
<name>A0A507BZ64_9FUNG</name>
<feature type="transmembrane region" description="Helical" evidence="8">
    <location>
        <begin position="207"/>
        <end position="229"/>
    </location>
</feature>
<feature type="transmembrane region" description="Helical" evidence="8">
    <location>
        <begin position="441"/>
        <end position="464"/>
    </location>
</feature>
<dbReference type="InterPro" id="IPR020846">
    <property type="entry name" value="MFS_dom"/>
</dbReference>
<feature type="compositionally biased region" description="Polar residues" evidence="7">
    <location>
        <begin position="8"/>
        <end position="20"/>
    </location>
</feature>
<dbReference type="GO" id="GO:0005886">
    <property type="term" value="C:plasma membrane"/>
    <property type="evidence" value="ECO:0007669"/>
    <property type="project" value="UniProtKB-SubCell"/>
</dbReference>
<sequence>MEVESKDVSATSTLTGSQVNDAEKARASLEAEHENEQLEFKFVGTMKWYTITLAFTGLIIGQFLAALDATIITTALNTIAADLNAVNEVSWVATGYIMTYNSFQPLLGKFSHIFGHKAIIGMGIVCFIIGSAMAGFSPNIITLILARAIQGVGGAGILSMVIITISDMFPLETRAKYLAIPQSVFGIATIVGPLIGGAFTDKLSWRWNFWINIPLGLVALPLVLIYLPLPIPKSKWSTKLARVDFLGTFVLIAFVIAILLPTSWGGTTYPWSSPIIIALYCVAFVFGIVFIIIEWKFAAEPIVPLRLFKNYNTSLIFAVAFFQGSAFYCWIFYSPYYYAAVNGDSATISGLQLLPLLLGLTIFSVVSIFSLPLVRFYNVYVILGNIMVVAGTALFSTLDETASRGQQIGYMLMVGAGLGFSLQVQTLLLQASVDQSDVAIVSGLTQFFQSIGGGIGLAVLSALFTNSLTSQFSALPANVLAGLATWNQRPASLHSLPADISGPTIHAYTQALRQIFIYGTPFAAAAAFLSILLIWKRVPKSGVPKTEAVAMG</sequence>
<dbReference type="PANTHER" id="PTHR23501">
    <property type="entry name" value="MAJOR FACILITATOR SUPERFAMILY"/>
    <property type="match status" value="1"/>
</dbReference>
<proteinExistence type="predicted"/>
<dbReference type="EMBL" id="QEAO01000030">
    <property type="protein sequence ID" value="TPX32398.1"/>
    <property type="molecule type" value="Genomic_DNA"/>
</dbReference>
<dbReference type="Gene3D" id="1.20.1250.20">
    <property type="entry name" value="MFS general substrate transporter like domains"/>
    <property type="match status" value="1"/>
</dbReference>
<reference evidence="10 11" key="1">
    <citation type="journal article" date="2019" name="Sci. Rep.">
        <title>Comparative genomics of chytrid fungi reveal insights into the obligate biotrophic and pathogenic lifestyle of Synchytrium endobioticum.</title>
        <authorList>
            <person name="van de Vossenberg B.T.L.H."/>
            <person name="Warris S."/>
            <person name="Nguyen H.D.T."/>
            <person name="van Gent-Pelzer M.P.E."/>
            <person name="Joly D.L."/>
            <person name="van de Geest H.C."/>
            <person name="Bonants P.J.M."/>
            <person name="Smith D.S."/>
            <person name="Levesque C.A."/>
            <person name="van der Lee T.A.J."/>
        </authorList>
    </citation>
    <scope>NUCLEOTIDE SEQUENCE [LARGE SCALE GENOMIC DNA]</scope>
    <source>
        <strain evidence="10 11">JEL517</strain>
    </source>
</reference>
<keyword evidence="11" id="KW-1185">Reference proteome</keyword>
<keyword evidence="6 8" id="KW-0472">Membrane</keyword>
<keyword evidence="2" id="KW-0813">Transport</keyword>
<evidence type="ECO:0000313" key="11">
    <source>
        <dbReference type="Proteomes" id="UP000319731"/>
    </source>
</evidence>
<dbReference type="OrthoDB" id="10021397at2759"/>
<dbReference type="AlphaFoldDB" id="A0A507BZ64"/>
<dbReference type="InterPro" id="IPR011701">
    <property type="entry name" value="MFS"/>
</dbReference>
<dbReference type="STRING" id="1806994.A0A507BZ64"/>
<feature type="transmembrane region" description="Helical" evidence="8">
    <location>
        <begin position="144"/>
        <end position="165"/>
    </location>
</feature>
<keyword evidence="4 8" id="KW-0812">Transmembrane</keyword>
<feature type="region of interest" description="Disordered" evidence="7">
    <location>
        <begin position="1"/>
        <end position="21"/>
    </location>
</feature>
<feature type="domain" description="Major facilitator superfamily (MFS) profile" evidence="9">
    <location>
        <begin position="54"/>
        <end position="538"/>
    </location>
</feature>
<feature type="transmembrane region" description="Helical" evidence="8">
    <location>
        <begin position="408"/>
        <end position="429"/>
    </location>
</feature>
<feature type="transmembrane region" description="Helical" evidence="8">
    <location>
        <begin position="353"/>
        <end position="371"/>
    </location>
</feature>
<dbReference type="FunFam" id="1.20.1720.10:FF:000004">
    <property type="entry name" value="EmrB/QacA family drug resistance transporter"/>
    <property type="match status" value="1"/>
</dbReference>
<evidence type="ECO:0000256" key="4">
    <source>
        <dbReference type="ARBA" id="ARBA00022692"/>
    </source>
</evidence>
<dbReference type="Pfam" id="PF07690">
    <property type="entry name" value="MFS_1"/>
    <property type="match status" value="1"/>
</dbReference>
<evidence type="ECO:0000256" key="3">
    <source>
        <dbReference type="ARBA" id="ARBA00022475"/>
    </source>
</evidence>
<evidence type="ECO:0000256" key="8">
    <source>
        <dbReference type="SAM" id="Phobius"/>
    </source>
</evidence>
<gene>
    <name evidence="10" type="ORF">SmJEL517_g04423</name>
</gene>
<dbReference type="PRINTS" id="PR01036">
    <property type="entry name" value="TCRTETB"/>
</dbReference>
<evidence type="ECO:0000256" key="5">
    <source>
        <dbReference type="ARBA" id="ARBA00022989"/>
    </source>
</evidence>
<dbReference type="RefSeq" id="XP_031023606.1">
    <property type="nucleotide sequence ID" value="XM_031170351.1"/>
</dbReference>
<evidence type="ECO:0000256" key="1">
    <source>
        <dbReference type="ARBA" id="ARBA00004651"/>
    </source>
</evidence>
<dbReference type="SUPFAM" id="SSF103473">
    <property type="entry name" value="MFS general substrate transporter"/>
    <property type="match status" value="1"/>
</dbReference>
<dbReference type="PROSITE" id="PS50850">
    <property type="entry name" value="MFS"/>
    <property type="match status" value="1"/>
</dbReference>
<feature type="transmembrane region" description="Helical" evidence="8">
    <location>
        <begin position="378"/>
        <end position="396"/>
    </location>
</feature>
<feature type="transmembrane region" description="Helical" evidence="8">
    <location>
        <begin position="314"/>
        <end position="333"/>
    </location>
</feature>
<dbReference type="InterPro" id="IPR036259">
    <property type="entry name" value="MFS_trans_sf"/>
</dbReference>
<feature type="transmembrane region" description="Helical" evidence="8">
    <location>
        <begin position="118"/>
        <end position="138"/>
    </location>
</feature>
<feature type="transmembrane region" description="Helical" evidence="8">
    <location>
        <begin position="177"/>
        <end position="195"/>
    </location>
</feature>
<evidence type="ECO:0000313" key="10">
    <source>
        <dbReference type="EMBL" id="TPX32398.1"/>
    </source>
</evidence>
<dbReference type="PANTHER" id="PTHR23501:SF197">
    <property type="entry name" value="COMD"/>
    <property type="match status" value="1"/>
</dbReference>
<feature type="transmembrane region" description="Helical" evidence="8">
    <location>
        <begin position="272"/>
        <end position="293"/>
    </location>
</feature>
<feature type="transmembrane region" description="Helical" evidence="8">
    <location>
        <begin position="48"/>
        <end position="67"/>
    </location>
</feature>
<dbReference type="CDD" id="cd17502">
    <property type="entry name" value="MFS_Azr1_MDR_like"/>
    <property type="match status" value="1"/>
</dbReference>